<dbReference type="InterPro" id="IPR016032">
    <property type="entry name" value="Sig_transdc_resp-reg_C-effctor"/>
</dbReference>
<dbReference type="GO" id="GO:0003677">
    <property type="term" value="F:DNA binding"/>
    <property type="evidence" value="ECO:0007669"/>
    <property type="project" value="InterPro"/>
</dbReference>
<dbReference type="Proteomes" id="UP000321595">
    <property type="component" value="Chromosome"/>
</dbReference>
<accession>A0A5B8XVX2</accession>
<evidence type="ECO:0000313" key="1">
    <source>
        <dbReference type="EMBL" id="QED29321.1"/>
    </source>
</evidence>
<gene>
    <name evidence="1" type="ORF">FRD01_19200</name>
</gene>
<dbReference type="InterPro" id="IPR036388">
    <property type="entry name" value="WH-like_DNA-bd_sf"/>
</dbReference>
<dbReference type="SUPFAM" id="SSF46894">
    <property type="entry name" value="C-terminal effector domain of the bipartite response regulators"/>
    <property type="match status" value="1"/>
</dbReference>
<dbReference type="Gene3D" id="1.10.10.10">
    <property type="entry name" value="Winged helix-like DNA-binding domain superfamily/Winged helix DNA-binding domain"/>
    <property type="match status" value="1"/>
</dbReference>
<protein>
    <submittedName>
        <fullName evidence="1">Uncharacterized protein</fullName>
    </submittedName>
</protein>
<evidence type="ECO:0000313" key="2">
    <source>
        <dbReference type="Proteomes" id="UP000321595"/>
    </source>
</evidence>
<organism evidence="1 2">
    <name type="scientific">Microvenator marinus</name>
    <dbReference type="NCBI Taxonomy" id="2600177"/>
    <lineage>
        <taxon>Bacteria</taxon>
        <taxon>Deltaproteobacteria</taxon>
        <taxon>Bradymonadales</taxon>
        <taxon>Microvenatoraceae</taxon>
        <taxon>Microvenator</taxon>
    </lineage>
</organism>
<dbReference type="RefSeq" id="WP_146962554.1">
    <property type="nucleotide sequence ID" value="NZ_CP042467.1"/>
</dbReference>
<sequence>MSLSIRSTDPRDLVEMVKLVPPFVFAEVDRTSVVELWRRWLDEEIASSRVITRRDAGGEFLEGFGMTVFLKHDFVESYLEAPQAFLAAQIYERELAGNSVVMSRQEIAAANWDAGLYLFVLHYAQRAAAPESSDFEEVLTVAHTGFRESTEGYDLLALWQEAFLDEEAAFLGSGGMRVCFDFGEFERAGVNLHGRLMGLTRAQALSEPPGSTVSFAFRTPPPEIGFTPGQQRVLEIALRGESDIEIASELSVSRDAIKQMWRAIYERVEKSGAKGLLAEDYTNHRRRRALLEYLRNHPEELRPLKR</sequence>
<dbReference type="EMBL" id="CP042467">
    <property type="protein sequence ID" value="QED29321.1"/>
    <property type="molecule type" value="Genomic_DNA"/>
</dbReference>
<proteinExistence type="predicted"/>
<dbReference type="KEGG" id="bbae:FRD01_19200"/>
<keyword evidence="2" id="KW-1185">Reference proteome</keyword>
<dbReference type="OrthoDB" id="9149735at2"/>
<dbReference type="GO" id="GO:0006355">
    <property type="term" value="P:regulation of DNA-templated transcription"/>
    <property type="evidence" value="ECO:0007669"/>
    <property type="project" value="InterPro"/>
</dbReference>
<dbReference type="AlphaFoldDB" id="A0A5B8XVX2"/>
<name>A0A5B8XVX2_9DELT</name>
<reference evidence="1 2" key="1">
    <citation type="submission" date="2019-08" db="EMBL/GenBank/DDBJ databases">
        <authorList>
            <person name="Liang Q."/>
        </authorList>
    </citation>
    <scope>NUCLEOTIDE SEQUENCE [LARGE SCALE GENOMIC DNA]</scope>
    <source>
        <strain evidence="1 2">V1718</strain>
    </source>
</reference>